<protein>
    <submittedName>
        <fullName evidence="7">YfcC family protein</fullName>
    </submittedName>
</protein>
<evidence type="ECO:0000313" key="7">
    <source>
        <dbReference type="EMBL" id="UQK58756.1"/>
    </source>
</evidence>
<comment type="subcellular location">
    <subcellularLocation>
        <location evidence="1">Cell membrane</location>
        <topology evidence="1">Multi-pass membrane protein</topology>
    </subcellularLocation>
</comment>
<feature type="transmembrane region" description="Helical" evidence="6">
    <location>
        <begin position="69"/>
        <end position="87"/>
    </location>
</feature>
<keyword evidence="3 6" id="KW-0812">Transmembrane</keyword>
<evidence type="ECO:0000256" key="1">
    <source>
        <dbReference type="ARBA" id="ARBA00004651"/>
    </source>
</evidence>
<sequence length="483" mass="51615">MEKTKKKRSLSAYSILILIILFVAILSWIFNGAQFAPVIPKGAEEAVTEVSAAGLPEIAMSFYNGFVDAIDIAIFVLVIGGFLAVVNKTGALEAGIHRLVKNMKGREMALIAVLMILFSIGGSTYGMAEETVALYPLIITAMVAAGFDTLVAVATVLLGAGAGVLGSTVNPFATGVAMDALNGAGVECNKGTVILLGAILWAVALGTAMYFVLKYASKVHKDKGSTILSLQEREVMDKEFKTTKTDDELVFTGRHKFILVVFAITFIIMIISLIPWPDFGVTAFEGWSAVLTGTPLGEWYFPEISVLFFLVSIIIGWIGRLSEKEIVNAFVAGAADILSVVLVIVVARAASVLMAQTHIDALILDRSATALSGLPVFLFVPFAYIVYIALSFFIPSTSGLATLSIPVMGGLAAKLGYSPEVMILIFCAAEGVVNYVTPTSGVVMGAIQISKMELGTWYKWVKKPLIFTVIFSIIVLTVAMMIF</sequence>
<dbReference type="AlphaFoldDB" id="A0A9E7DIZ1"/>
<feature type="transmembrane region" description="Helical" evidence="6">
    <location>
        <begin position="299"/>
        <end position="319"/>
    </location>
</feature>
<dbReference type="RefSeq" id="WP_019213914.1">
    <property type="nucleotide sequence ID" value="NZ_CP096649.1"/>
</dbReference>
<feature type="transmembrane region" description="Helical" evidence="6">
    <location>
        <begin position="257"/>
        <end position="279"/>
    </location>
</feature>
<name>A0A9E7DIZ1_9FIRM</name>
<dbReference type="Pfam" id="PF03606">
    <property type="entry name" value="DcuC"/>
    <property type="match status" value="1"/>
</dbReference>
<dbReference type="GO" id="GO:0005886">
    <property type="term" value="C:plasma membrane"/>
    <property type="evidence" value="ECO:0007669"/>
    <property type="project" value="UniProtKB-SubCell"/>
</dbReference>
<feature type="transmembrane region" description="Helical" evidence="6">
    <location>
        <begin position="12"/>
        <end position="30"/>
    </location>
</feature>
<dbReference type="InterPro" id="IPR018385">
    <property type="entry name" value="C4_dicarb_anaerob_car-like"/>
</dbReference>
<evidence type="ECO:0000256" key="4">
    <source>
        <dbReference type="ARBA" id="ARBA00022989"/>
    </source>
</evidence>
<feature type="transmembrane region" description="Helical" evidence="6">
    <location>
        <begin position="400"/>
        <end position="417"/>
    </location>
</feature>
<dbReference type="EMBL" id="CP096649">
    <property type="protein sequence ID" value="UQK58756.1"/>
    <property type="molecule type" value="Genomic_DNA"/>
</dbReference>
<dbReference type="InterPro" id="IPR051679">
    <property type="entry name" value="DASS-Related_Transporters"/>
</dbReference>
<evidence type="ECO:0000256" key="5">
    <source>
        <dbReference type="ARBA" id="ARBA00023136"/>
    </source>
</evidence>
<keyword evidence="2" id="KW-1003">Cell membrane</keyword>
<organism evidence="7 8">
    <name type="scientific">Fenollaria massiliensis</name>
    <dbReference type="NCBI Taxonomy" id="938288"/>
    <lineage>
        <taxon>Bacteria</taxon>
        <taxon>Bacillati</taxon>
        <taxon>Bacillota</taxon>
        <taxon>Clostridia</taxon>
        <taxon>Eubacteriales</taxon>
        <taxon>Fenollaria</taxon>
    </lineage>
</organism>
<feature type="transmembrane region" description="Helical" evidence="6">
    <location>
        <begin position="164"/>
        <end position="181"/>
    </location>
</feature>
<feature type="transmembrane region" description="Helical" evidence="6">
    <location>
        <begin position="465"/>
        <end position="482"/>
    </location>
</feature>
<dbReference type="PANTHER" id="PTHR43652">
    <property type="entry name" value="BASIC AMINO ACID ANTIPORTER YFCC-RELATED"/>
    <property type="match status" value="1"/>
</dbReference>
<accession>A0A9E7DIZ1</accession>
<keyword evidence="4 6" id="KW-1133">Transmembrane helix</keyword>
<feature type="transmembrane region" description="Helical" evidence="6">
    <location>
        <begin position="134"/>
        <end position="157"/>
    </location>
</feature>
<proteinExistence type="predicted"/>
<feature type="transmembrane region" description="Helical" evidence="6">
    <location>
        <begin position="193"/>
        <end position="213"/>
    </location>
</feature>
<feature type="transmembrane region" description="Helical" evidence="6">
    <location>
        <begin position="423"/>
        <end position="444"/>
    </location>
</feature>
<keyword evidence="8" id="KW-1185">Reference proteome</keyword>
<keyword evidence="5 6" id="KW-0472">Membrane</keyword>
<feature type="transmembrane region" description="Helical" evidence="6">
    <location>
        <begin position="326"/>
        <end position="350"/>
    </location>
</feature>
<feature type="transmembrane region" description="Helical" evidence="6">
    <location>
        <begin position="108"/>
        <end position="128"/>
    </location>
</feature>
<dbReference type="Proteomes" id="UP000831151">
    <property type="component" value="Chromosome"/>
</dbReference>
<evidence type="ECO:0000256" key="3">
    <source>
        <dbReference type="ARBA" id="ARBA00022692"/>
    </source>
</evidence>
<evidence type="ECO:0000313" key="8">
    <source>
        <dbReference type="Proteomes" id="UP000831151"/>
    </source>
</evidence>
<dbReference type="PANTHER" id="PTHR43652:SF6">
    <property type="entry name" value="ARGININE REPRESSOR"/>
    <property type="match status" value="1"/>
</dbReference>
<evidence type="ECO:0000256" key="6">
    <source>
        <dbReference type="SAM" id="Phobius"/>
    </source>
</evidence>
<evidence type="ECO:0000256" key="2">
    <source>
        <dbReference type="ARBA" id="ARBA00022475"/>
    </source>
</evidence>
<gene>
    <name evidence="7" type="ORF">M1R53_05825</name>
</gene>
<feature type="transmembrane region" description="Helical" evidence="6">
    <location>
        <begin position="370"/>
        <end position="393"/>
    </location>
</feature>
<dbReference type="KEGG" id="fms:M1R53_05825"/>
<reference evidence="7" key="1">
    <citation type="submission" date="2022-04" db="EMBL/GenBank/DDBJ databases">
        <title>Complete genome sequences of Ezakiella coagulans and Fenollaria massiliensis.</title>
        <authorList>
            <person name="France M.T."/>
            <person name="Clifford J."/>
            <person name="Narina S."/>
            <person name="Rutt L."/>
            <person name="Ravel J."/>
        </authorList>
    </citation>
    <scope>NUCLEOTIDE SEQUENCE</scope>
    <source>
        <strain evidence="7">C0061C2</strain>
    </source>
</reference>